<reference evidence="3 4" key="1">
    <citation type="journal article" date="2013" name="Genome Announc.">
        <title>Genome Sequence of the Sulfate-Reducing Bacterium Desulfotomaculum hydrothermale Lam5(T).</title>
        <authorList>
            <person name="Amin O."/>
            <person name="Fardeau M.L."/>
            <person name="Valette O."/>
            <person name="Hirschler-Rea A."/>
            <person name="Barbe V."/>
            <person name="Medigue C."/>
            <person name="Vacherie B."/>
            <person name="Ollivier B."/>
            <person name="Bertin P.N."/>
            <person name="Dolla A."/>
        </authorList>
    </citation>
    <scope>NUCLEOTIDE SEQUENCE [LARGE SCALE GENOMIC DNA]</scope>
    <source>
        <strain evidence="4">Lam5 / DSM 18033</strain>
    </source>
</reference>
<evidence type="ECO:0000259" key="2">
    <source>
        <dbReference type="PROSITE" id="PS51782"/>
    </source>
</evidence>
<dbReference type="InterPro" id="IPR050570">
    <property type="entry name" value="Cell_wall_metabolism_enzyme"/>
</dbReference>
<dbReference type="eggNOG" id="COG0739">
    <property type="taxonomic scope" value="Bacteria"/>
</dbReference>
<feature type="domain" description="LysM" evidence="2">
    <location>
        <begin position="114"/>
        <end position="158"/>
    </location>
</feature>
<feature type="signal peptide" evidence="1">
    <location>
        <begin position="1"/>
        <end position="30"/>
    </location>
</feature>
<evidence type="ECO:0000313" key="3">
    <source>
        <dbReference type="EMBL" id="CCO08413.1"/>
    </source>
</evidence>
<organism evidence="3 4">
    <name type="scientific">Desulforamulus hydrothermalis Lam5 = DSM 18033</name>
    <dbReference type="NCBI Taxonomy" id="1121428"/>
    <lineage>
        <taxon>Bacteria</taxon>
        <taxon>Bacillati</taxon>
        <taxon>Bacillota</taxon>
        <taxon>Clostridia</taxon>
        <taxon>Eubacteriales</taxon>
        <taxon>Peptococcaceae</taxon>
        <taxon>Desulforamulus</taxon>
    </lineage>
</organism>
<evidence type="ECO:0000313" key="4">
    <source>
        <dbReference type="Proteomes" id="UP000009315"/>
    </source>
</evidence>
<protein>
    <submittedName>
        <fullName evidence="3">Peptidase M23B</fullName>
    </submittedName>
</protein>
<dbReference type="STRING" id="1121428.DESHY_30103"/>
<dbReference type="Pfam" id="PF01551">
    <property type="entry name" value="Peptidase_M23"/>
    <property type="match status" value="1"/>
</dbReference>
<dbReference type="SUPFAM" id="SSF51261">
    <property type="entry name" value="Duplicated hybrid motif"/>
    <property type="match status" value="1"/>
</dbReference>
<dbReference type="EMBL" id="CAOS01000010">
    <property type="protein sequence ID" value="CCO08413.1"/>
    <property type="molecule type" value="Genomic_DNA"/>
</dbReference>
<dbReference type="InterPro" id="IPR011055">
    <property type="entry name" value="Dup_hybrid_motif"/>
</dbReference>
<proteinExistence type="predicted"/>
<dbReference type="Gene3D" id="3.10.350.10">
    <property type="entry name" value="LysM domain"/>
    <property type="match status" value="2"/>
</dbReference>
<name>K8EA09_9FIRM</name>
<feature type="chain" id="PRO_5010306773" evidence="1">
    <location>
        <begin position="31"/>
        <end position="303"/>
    </location>
</feature>
<dbReference type="SMART" id="SM00257">
    <property type="entry name" value="LysM"/>
    <property type="match status" value="2"/>
</dbReference>
<feature type="domain" description="LysM" evidence="2">
    <location>
        <begin position="64"/>
        <end position="108"/>
    </location>
</feature>
<dbReference type="OrthoDB" id="9814460at2"/>
<keyword evidence="1" id="KW-0732">Signal</keyword>
<dbReference type="PANTHER" id="PTHR21666">
    <property type="entry name" value="PEPTIDASE-RELATED"/>
    <property type="match status" value="1"/>
</dbReference>
<dbReference type="CDD" id="cd00118">
    <property type="entry name" value="LysM"/>
    <property type="match status" value="2"/>
</dbReference>
<sequence>MSIQINKKFLAAALAIVLAVGAPGPGPAGAGLEELVTDGAYTLPAARPVAAVKQPAALAGSLPMEYRVRPGDTLWSIAGRCGLTVAELATANNINEAEILAVGRTLTIPGREVCYHLVAGGETLSHIAGQYGISLDELVKANHLANPHLIRQGDRLIIPVSGQPATALAGQAGKIQLGGWAWPVAGEITSSFGIRGDRPHEGIDIGAGAGATITAPERGRVVWAGPRGTYGLTVILDHGGGIRSLYAHCAKLLVQEGQTVERRQPIAEVGSTGRSTGPHLHMEILRQGIPLDPLMFLTDKLFV</sequence>
<dbReference type="InterPro" id="IPR036779">
    <property type="entry name" value="LysM_dom_sf"/>
</dbReference>
<dbReference type="Pfam" id="PF01476">
    <property type="entry name" value="LysM"/>
    <property type="match status" value="2"/>
</dbReference>
<keyword evidence="4" id="KW-1185">Reference proteome</keyword>
<dbReference type="Gene3D" id="2.70.70.10">
    <property type="entry name" value="Glucose Permease (Domain IIA)"/>
    <property type="match status" value="1"/>
</dbReference>
<evidence type="ECO:0000256" key="1">
    <source>
        <dbReference type="SAM" id="SignalP"/>
    </source>
</evidence>
<dbReference type="GO" id="GO:0004222">
    <property type="term" value="F:metalloendopeptidase activity"/>
    <property type="evidence" value="ECO:0007669"/>
    <property type="project" value="TreeGrafter"/>
</dbReference>
<dbReference type="AlphaFoldDB" id="K8EA09"/>
<dbReference type="Proteomes" id="UP000009315">
    <property type="component" value="Unassembled WGS sequence"/>
</dbReference>
<dbReference type="RefSeq" id="WP_008411818.1">
    <property type="nucleotide sequence ID" value="NZ_CAOS01000010.1"/>
</dbReference>
<dbReference type="PROSITE" id="PS51782">
    <property type="entry name" value="LYSM"/>
    <property type="match status" value="2"/>
</dbReference>
<dbReference type="PANTHER" id="PTHR21666:SF270">
    <property type="entry name" value="MUREIN HYDROLASE ACTIVATOR ENVC"/>
    <property type="match status" value="1"/>
</dbReference>
<accession>K8EA09</accession>
<dbReference type="CDD" id="cd12797">
    <property type="entry name" value="M23_peptidase"/>
    <property type="match status" value="1"/>
</dbReference>
<comment type="caution">
    <text evidence="3">The sequence shown here is derived from an EMBL/GenBank/DDBJ whole genome shotgun (WGS) entry which is preliminary data.</text>
</comment>
<dbReference type="InterPro" id="IPR018392">
    <property type="entry name" value="LysM"/>
</dbReference>
<gene>
    <name evidence="3" type="ORF">DESHY_30103</name>
</gene>
<dbReference type="InterPro" id="IPR016047">
    <property type="entry name" value="M23ase_b-sheet_dom"/>
</dbReference>